<organism evidence="3 4">
    <name type="scientific">Micromonospora polyrhachis</name>
    <dbReference type="NCBI Taxonomy" id="1282883"/>
    <lineage>
        <taxon>Bacteria</taxon>
        <taxon>Bacillati</taxon>
        <taxon>Actinomycetota</taxon>
        <taxon>Actinomycetes</taxon>
        <taxon>Micromonosporales</taxon>
        <taxon>Micromonosporaceae</taxon>
        <taxon>Micromonospora</taxon>
    </lineage>
</organism>
<dbReference type="Proteomes" id="UP000578819">
    <property type="component" value="Unassembled WGS sequence"/>
</dbReference>
<feature type="coiled-coil region" evidence="2">
    <location>
        <begin position="5"/>
        <end position="32"/>
    </location>
</feature>
<dbReference type="NCBIfam" id="TIGR00103">
    <property type="entry name" value="DNA_YbaB_EbfC"/>
    <property type="match status" value="1"/>
</dbReference>
<dbReference type="Gene3D" id="3.30.1310.10">
    <property type="entry name" value="Nucleoid-associated protein YbaB-like domain"/>
    <property type="match status" value="1"/>
</dbReference>
<keyword evidence="2" id="KW-0175">Coiled coil</keyword>
<keyword evidence="4" id="KW-1185">Reference proteome</keyword>
<dbReference type="AlphaFoldDB" id="A0A7W7SQT5"/>
<dbReference type="PANTHER" id="PTHR33449:SF1">
    <property type="entry name" value="NUCLEOID-ASSOCIATED PROTEIN YBAB"/>
    <property type="match status" value="1"/>
</dbReference>
<dbReference type="SUPFAM" id="SSF82607">
    <property type="entry name" value="YbaB-like"/>
    <property type="match status" value="1"/>
</dbReference>
<dbReference type="Pfam" id="PF02575">
    <property type="entry name" value="YbaB_DNA_bd"/>
    <property type="match status" value="1"/>
</dbReference>
<dbReference type="PIRSF" id="PIRSF004555">
    <property type="entry name" value="UCP004555"/>
    <property type="match status" value="1"/>
</dbReference>
<dbReference type="PANTHER" id="PTHR33449">
    <property type="entry name" value="NUCLEOID-ASSOCIATED PROTEIN YBAB"/>
    <property type="match status" value="1"/>
</dbReference>
<dbReference type="EMBL" id="JACHJW010000001">
    <property type="protein sequence ID" value="MBB4959272.1"/>
    <property type="molecule type" value="Genomic_DNA"/>
</dbReference>
<dbReference type="GO" id="GO:0005829">
    <property type="term" value="C:cytosol"/>
    <property type="evidence" value="ECO:0007669"/>
    <property type="project" value="TreeGrafter"/>
</dbReference>
<evidence type="ECO:0008006" key="5">
    <source>
        <dbReference type="Google" id="ProtNLM"/>
    </source>
</evidence>
<accession>A0A7W7SQT5</accession>
<dbReference type="RefSeq" id="WP_184535229.1">
    <property type="nucleotide sequence ID" value="NZ_JACHJW010000001.1"/>
</dbReference>
<gene>
    <name evidence="3" type="ORF">FHR38_003005</name>
</gene>
<proteinExistence type="predicted"/>
<sequence length="99" mass="10849">MEPAIEELMAQVREQQQRIEDIQRSVETMEITGYAGNGDVTVKLKGDGRFTDVSIDPQVLRRYDAQTLGQLVLEAVNDGLAKLAAASEAKYAPLLAEAE</sequence>
<dbReference type="InterPro" id="IPR004401">
    <property type="entry name" value="YbaB/EbfC"/>
</dbReference>
<protein>
    <recommendedName>
        <fullName evidence="5">Nucleoid-associated protein</fullName>
    </recommendedName>
</protein>
<reference evidence="3 4" key="1">
    <citation type="submission" date="2020-08" db="EMBL/GenBank/DDBJ databases">
        <title>Sequencing the genomes of 1000 actinobacteria strains.</title>
        <authorList>
            <person name="Klenk H.-P."/>
        </authorList>
    </citation>
    <scope>NUCLEOTIDE SEQUENCE [LARGE SCALE GENOMIC DNA]</scope>
    <source>
        <strain evidence="3 4">DSM 45886</strain>
    </source>
</reference>
<evidence type="ECO:0000256" key="2">
    <source>
        <dbReference type="SAM" id="Coils"/>
    </source>
</evidence>
<evidence type="ECO:0000256" key="1">
    <source>
        <dbReference type="ARBA" id="ARBA00023125"/>
    </source>
</evidence>
<keyword evidence="1" id="KW-0238">DNA-binding</keyword>
<evidence type="ECO:0000313" key="4">
    <source>
        <dbReference type="Proteomes" id="UP000578819"/>
    </source>
</evidence>
<comment type="caution">
    <text evidence="3">The sequence shown here is derived from an EMBL/GenBank/DDBJ whole genome shotgun (WGS) entry which is preliminary data.</text>
</comment>
<name>A0A7W7SQT5_9ACTN</name>
<dbReference type="GO" id="GO:0003677">
    <property type="term" value="F:DNA binding"/>
    <property type="evidence" value="ECO:0007669"/>
    <property type="project" value="UniProtKB-KW"/>
</dbReference>
<dbReference type="InterPro" id="IPR036894">
    <property type="entry name" value="YbaB-like_sf"/>
</dbReference>
<evidence type="ECO:0000313" key="3">
    <source>
        <dbReference type="EMBL" id="MBB4959272.1"/>
    </source>
</evidence>